<dbReference type="InterPro" id="IPR011111">
    <property type="entry name" value="Plasmid_RepB"/>
</dbReference>
<dbReference type="CDD" id="cd16405">
    <property type="entry name" value="RepB_like_N"/>
    <property type="match status" value="1"/>
</dbReference>
<dbReference type="InterPro" id="IPR050336">
    <property type="entry name" value="Chromosome_partition/occlusion"/>
</dbReference>
<evidence type="ECO:0000313" key="5">
    <source>
        <dbReference type="Proteomes" id="UP001595557"/>
    </source>
</evidence>
<organism evidence="4 5">
    <name type="scientific">Paracoccus fontiphilus</name>
    <dbReference type="NCBI Taxonomy" id="1815556"/>
    <lineage>
        <taxon>Bacteria</taxon>
        <taxon>Pseudomonadati</taxon>
        <taxon>Pseudomonadota</taxon>
        <taxon>Alphaproteobacteria</taxon>
        <taxon>Rhodobacterales</taxon>
        <taxon>Paracoccaceae</taxon>
        <taxon>Paracoccus</taxon>
    </lineage>
</organism>
<dbReference type="RefSeq" id="WP_377706789.1">
    <property type="nucleotide sequence ID" value="NZ_JBHRTE010000019.1"/>
</dbReference>
<dbReference type="NCBIfam" id="TIGR00180">
    <property type="entry name" value="parB_part"/>
    <property type="match status" value="1"/>
</dbReference>
<dbReference type="SMART" id="SM00470">
    <property type="entry name" value="ParB"/>
    <property type="match status" value="1"/>
</dbReference>
<reference evidence="5" key="1">
    <citation type="journal article" date="2019" name="Int. J. Syst. Evol. Microbiol.">
        <title>The Global Catalogue of Microorganisms (GCM) 10K type strain sequencing project: providing services to taxonomists for standard genome sequencing and annotation.</title>
        <authorList>
            <consortium name="The Broad Institute Genomics Platform"/>
            <consortium name="The Broad Institute Genome Sequencing Center for Infectious Disease"/>
            <person name="Wu L."/>
            <person name="Ma J."/>
        </authorList>
    </citation>
    <scope>NUCLEOTIDE SEQUENCE [LARGE SCALE GENOMIC DNA]</scope>
    <source>
        <strain evidence="5">KCTC 52239</strain>
    </source>
</reference>
<comment type="caution">
    <text evidence="4">The sequence shown here is derived from an EMBL/GenBank/DDBJ whole genome shotgun (WGS) entry which is preliminary data.</text>
</comment>
<evidence type="ECO:0000256" key="2">
    <source>
        <dbReference type="SAM" id="MobiDB-lite"/>
    </source>
</evidence>
<name>A0ABV7I9G3_9RHOB</name>
<dbReference type="Gene3D" id="1.10.10.2830">
    <property type="match status" value="1"/>
</dbReference>
<dbReference type="SUPFAM" id="SSF109709">
    <property type="entry name" value="KorB DNA-binding domain-like"/>
    <property type="match status" value="1"/>
</dbReference>
<protein>
    <submittedName>
        <fullName evidence="4">Plasmid partitioning protein RepB</fullName>
    </submittedName>
</protein>
<dbReference type="SUPFAM" id="SSF110849">
    <property type="entry name" value="ParB/Sulfiredoxin"/>
    <property type="match status" value="1"/>
</dbReference>
<dbReference type="Proteomes" id="UP001595557">
    <property type="component" value="Unassembled WGS sequence"/>
</dbReference>
<evidence type="ECO:0000313" key="4">
    <source>
        <dbReference type="EMBL" id="MFC3167245.1"/>
    </source>
</evidence>
<dbReference type="PANTHER" id="PTHR33375">
    <property type="entry name" value="CHROMOSOME-PARTITIONING PROTEIN PARB-RELATED"/>
    <property type="match status" value="1"/>
</dbReference>
<sequence>MARKDLLKNLMASPPAEEARTPLPRSERGAIGAVSKSISELKNRAIIEVPPDLVDHAGLDDRLDDDPQGIEALMASIKEYGQQVPVLLRHSPNVEGRYDVVFGRRRVAAMRRLGLPVKAMVRSLNDRELVVAQGQENSARKDLSFIEKANFARQMVAAGYDRKLICDALSIDKTVISRMLTVIEALPDDLIRAIGAAPSAGRDRWLALAQKAKGKPVGDLVTLAQGADSDARFAAVLSALSAPPARPAVQPLHAADGGTLGQVRRGKARTVIELDSQGRDFADWLIDHMAEVHRDWLKSRK</sequence>
<accession>A0ABV7I9G3</accession>
<feature type="compositionally biased region" description="Basic and acidic residues" evidence="2">
    <location>
        <begin position="17"/>
        <end position="28"/>
    </location>
</feature>
<dbReference type="InterPro" id="IPR037972">
    <property type="entry name" value="RepB_N"/>
</dbReference>
<dbReference type="InterPro" id="IPR003115">
    <property type="entry name" value="ParB_N"/>
</dbReference>
<feature type="domain" description="ParB-like N-terminal" evidence="3">
    <location>
        <begin position="47"/>
        <end position="138"/>
    </location>
</feature>
<dbReference type="InterPro" id="IPR036086">
    <property type="entry name" value="ParB/Sulfiredoxin_sf"/>
</dbReference>
<evidence type="ECO:0000256" key="1">
    <source>
        <dbReference type="ARBA" id="ARBA00006295"/>
    </source>
</evidence>
<dbReference type="PANTHER" id="PTHR33375:SF1">
    <property type="entry name" value="CHROMOSOME-PARTITIONING PROTEIN PARB-RELATED"/>
    <property type="match status" value="1"/>
</dbReference>
<dbReference type="InterPro" id="IPR017819">
    <property type="entry name" value="Plasmid_partition_RepB"/>
</dbReference>
<dbReference type="EMBL" id="JBHRTE010000019">
    <property type="protein sequence ID" value="MFC3167245.1"/>
    <property type="molecule type" value="Genomic_DNA"/>
</dbReference>
<dbReference type="Pfam" id="PF07506">
    <property type="entry name" value="RepB"/>
    <property type="match status" value="1"/>
</dbReference>
<gene>
    <name evidence="4" type="primary">repB</name>
    <name evidence="4" type="ORF">ACFOD7_04195</name>
</gene>
<dbReference type="Pfam" id="PF02195">
    <property type="entry name" value="ParB_N"/>
    <property type="match status" value="1"/>
</dbReference>
<dbReference type="Gene3D" id="3.90.1530.30">
    <property type="match status" value="1"/>
</dbReference>
<dbReference type="NCBIfam" id="TIGR03454">
    <property type="entry name" value="partition_RepB"/>
    <property type="match status" value="1"/>
</dbReference>
<evidence type="ECO:0000259" key="3">
    <source>
        <dbReference type="SMART" id="SM00470"/>
    </source>
</evidence>
<dbReference type="InterPro" id="IPR004437">
    <property type="entry name" value="ParB/RepB/Spo0J"/>
</dbReference>
<proteinExistence type="inferred from homology"/>
<feature type="region of interest" description="Disordered" evidence="2">
    <location>
        <begin position="1"/>
        <end position="29"/>
    </location>
</feature>
<comment type="similarity">
    <text evidence="1">Belongs to the ParB family.</text>
</comment>
<keyword evidence="5" id="KW-1185">Reference proteome</keyword>